<dbReference type="InterPro" id="IPR012910">
    <property type="entry name" value="Plug_dom"/>
</dbReference>
<evidence type="ECO:0000256" key="12">
    <source>
        <dbReference type="SAM" id="MobiDB-lite"/>
    </source>
</evidence>
<dbReference type="Gene3D" id="3.55.50.30">
    <property type="match status" value="1"/>
</dbReference>
<gene>
    <name evidence="16" type="ORF">M5G11_12430</name>
</gene>
<evidence type="ECO:0000256" key="3">
    <source>
        <dbReference type="ARBA" id="ARBA00022448"/>
    </source>
</evidence>
<evidence type="ECO:0000259" key="14">
    <source>
        <dbReference type="Pfam" id="PF00593"/>
    </source>
</evidence>
<keyword evidence="17" id="KW-1185">Reference proteome</keyword>
<evidence type="ECO:0000256" key="4">
    <source>
        <dbReference type="ARBA" id="ARBA00022452"/>
    </source>
</evidence>
<evidence type="ECO:0000256" key="9">
    <source>
        <dbReference type="ARBA" id="ARBA00023237"/>
    </source>
</evidence>
<evidence type="ECO:0000256" key="8">
    <source>
        <dbReference type="ARBA" id="ARBA00023170"/>
    </source>
</evidence>
<keyword evidence="8 16" id="KW-0675">Receptor</keyword>
<keyword evidence="7 10" id="KW-0472">Membrane</keyword>
<accession>A0ABT5NT49</accession>
<dbReference type="Gene3D" id="2.170.130.10">
    <property type="entry name" value="TonB-dependent receptor, plug domain"/>
    <property type="match status" value="1"/>
</dbReference>
<evidence type="ECO:0000313" key="16">
    <source>
        <dbReference type="EMBL" id="MDD0991345.1"/>
    </source>
</evidence>
<evidence type="ECO:0000256" key="6">
    <source>
        <dbReference type="ARBA" id="ARBA00023077"/>
    </source>
</evidence>
<keyword evidence="6 11" id="KW-0798">TonB box</keyword>
<dbReference type="EMBL" id="JAMDGY010000027">
    <property type="protein sequence ID" value="MDD0991345.1"/>
    <property type="molecule type" value="Genomic_DNA"/>
</dbReference>
<keyword evidence="13" id="KW-0732">Signal</keyword>
<name>A0ABT5NT49_9PSED</name>
<evidence type="ECO:0000256" key="13">
    <source>
        <dbReference type="SAM" id="SignalP"/>
    </source>
</evidence>
<evidence type="ECO:0000256" key="11">
    <source>
        <dbReference type="RuleBase" id="RU003357"/>
    </source>
</evidence>
<evidence type="ECO:0000256" key="7">
    <source>
        <dbReference type="ARBA" id="ARBA00023136"/>
    </source>
</evidence>
<feature type="region of interest" description="Disordered" evidence="12">
    <location>
        <begin position="359"/>
        <end position="387"/>
    </location>
</feature>
<keyword evidence="9 10" id="KW-0998">Cell outer membrane</keyword>
<dbReference type="RefSeq" id="WP_273911570.1">
    <property type="nucleotide sequence ID" value="NZ_JAMDGX010000043.1"/>
</dbReference>
<evidence type="ECO:0000256" key="1">
    <source>
        <dbReference type="ARBA" id="ARBA00004571"/>
    </source>
</evidence>
<sequence>MQYPRDFAFSRLPLASAILATSLLSSLPLAAQAAQPAPAAAQSQRFDFNIAAQPLADALDQFSAQSGYQVIYQSSEVGALLSPGVKGQHSAEEAIRLLTAGSNARLSQPNGNSFLVDLPVNLGGDLQLDAVSISGKAPGSITEGTGLYTTYSSSSSTRLNLTPRETPQSLTVMTRQRLDDQRLTNLSDTLEATPGITVVRDGLGAETDAYWSRGFQIQNYEIDGVPTVSRMDNYTQSMAMYDRVEVVRGATGLISGLGNPSATINLIRKRPTYEGQASIIGEAGSWDRYGTGFDISGPLTETGNIRGRLVADYKTGNGWLDRYKDKSQLLYGISEFDLSESTLLTIGFSYQKTNVESPARSGIPTRFSDGSTAGLKRSTNPAPSWSYSDHEQTSLFSSLEHQFDNGWSGKVEYTHSENQNDSLYSYLSGSLNPDGSGKTLLPARFAGTPRQDTLDVYFTGPFQLFGREHELIGGLTLSQFEVNASIYGNNGYGWDYDYNATPDAVVDNLFDWNGHSAKPDMNPTGHLSQKETQKAAYLTSRFHVTDDLSFILGGRLIDWKNDVDRDVYAKGADAAYSNQYSARETGVFIPYSGLVYDLNDSWSVYASYTKIFNPQDYTVKDPQGKPLEPMEGKGYEVGIKGSHFGGKLNSSLALFKMEQDNLAIWQAEYPGSDVYLPEQATTTKGLDFEVSGELADGWQASAGYAYVVTTDSKENRIVTTLPRNSFKTFTSYRLPGPLDKLTLGAGVNWQSKVGVDLHGFTQSSYAVTSLLARYDVSKQLSVAVNVNNLFDREYYSFAGDHGMYGAPRNLMTSFKYSF</sequence>
<keyword evidence="4 10" id="KW-1134">Transmembrane beta strand</keyword>
<dbReference type="Pfam" id="PF07715">
    <property type="entry name" value="Plug"/>
    <property type="match status" value="1"/>
</dbReference>
<protein>
    <submittedName>
        <fullName evidence="16">TonB-dependent siderophore receptor</fullName>
    </submittedName>
</protein>
<dbReference type="PANTHER" id="PTHR32552:SF74">
    <property type="entry name" value="HYDROXAMATE SIDEROPHORE RECEPTOR FHUE"/>
    <property type="match status" value="1"/>
</dbReference>
<dbReference type="InterPro" id="IPR000531">
    <property type="entry name" value="Beta-barrel_TonB"/>
</dbReference>
<comment type="similarity">
    <text evidence="2 10 11">Belongs to the TonB-dependent receptor family.</text>
</comment>
<dbReference type="PROSITE" id="PS52016">
    <property type="entry name" value="TONB_DEPENDENT_REC_3"/>
    <property type="match status" value="1"/>
</dbReference>
<dbReference type="NCBIfam" id="TIGR01783">
    <property type="entry name" value="TonB-siderophor"/>
    <property type="match status" value="1"/>
</dbReference>
<reference evidence="16 17" key="1">
    <citation type="submission" date="2022-05" db="EMBL/GenBank/DDBJ databases">
        <title>Novel Pseudomonas spp. Isolated from a Rainbow Trout Aquaculture Facility.</title>
        <authorList>
            <person name="Testerman T."/>
            <person name="Graf J."/>
        </authorList>
    </citation>
    <scope>NUCLEOTIDE SEQUENCE [LARGE SCALE GENOMIC DNA]</scope>
    <source>
        <strain evidence="16 17">ID681</strain>
    </source>
</reference>
<feature type="signal peptide" evidence="13">
    <location>
        <begin position="1"/>
        <end position="33"/>
    </location>
</feature>
<dbReference type="InterPro" id="IPR039426">
    <property type="entry name" value="TonB-dep_rcpt-like"/>
</dbReference>
<dbReference type="SUPFAM" id="SSF56935">
    <property type="entry name" value="Porins"/>
    <property type="match status" value="1"/>
</dbReference>
<evidence type="ECO:0000256" key="10">
    <source>
        <dbReference type="PROSITE-ProRule" id="PRU01360"/>
    </source>
</evidence>
<evidence type="ECO:0000313" key="17">
    <source>
        <dbReference type="Proteomes" id="UP001148203"/>
    </source>
</evidence>
<feature type="domain" description="TonB-dependent receptor-like beta-barrel" evidence="14">
    <location>
        <begin position="374"/>
        <end position="789"/>
    </location>
</feature>
<dbReference type="InterPro" id="IPR036942">
    <property type="entry name" value="Beta-barrel_TonB_sf"/>
</dbReference>
<dbReference type="InterPro" id="IPR010105">
    <property type="entry name" value="TonB_sidphr_rcpt"/>
</dbReference>
<dbReference type="PANTHER" id="PTHR32552">
    <property type="entry name" value="FERRICHROME IRON RECEPTOR-RELATED"/>
    <property type="match status" value="1"/>
</dbReference>
<feature type="domain" description="TonB-dependent receptor plug" evidence="15">
    <location>
        <begin position="163"/>
        <end position="261"/>
    </location>
</feature>
<dbReference type="Pfam" id="PF00593">
    <property type="entry name" value="TonB_dep_Rec_b-barrel"/>
    <property type="match status" value="1"/>
</dbReference>
<comment type="caution">
    <text evidence="16">The sequence shown here is derived from an EMBL/GenBank/DDBJ whole genome shotgun (WGS) entry which is preliminary data.</text>
</comment>
<dbReference type="Proteomes" id="UP001148203">
    <property type="component" value="Unassembled WGS sequence"/>
</dbReference>
<feature type="chain" id="PRO_5045643518" evidence="13">
    <location>
        <begin position="34"/>
        <end position="818"/>
    </location>
</feature>
<keyword evidence="3 10" id="KW-0813">Transport</keyword>
<evidence type="ECO:0000259" key="15">
    <source>
        <dbReference type="Pfam" id="PF07715"/>
    </source>
</evidence>
<dbReference type="InterPro" id="IPR037066">
    <property type="entry name" value="Plug_dom_sf"/>
</dbReference>
<proteinExistence type="inferred from homology"/>
<evidence type="ECO:0000256" key="2">
    <source>
        <dbReference type="ARBA" id="ARBA00009810"/>
    </source>
</evidence>
<dbReference type="CDD" id="cd01347">
    <property type="entry name" value="ligand_gated_channel"/>
    <property type="match status" value="1"/>
</dbReference>
<keyword evidence="5 10" id="KW-0812">Transmembrane</keyword>
<comment type="subcellular location">
    <subcellularLocation>
        <location evidence="1 10">Cell outer membrane</location>
        <topology evidence="1 10">Multi-pass membrane protein</topology>
    </subcellularLocation>
</comment>
<organism evidence="16 17">
    <name type="scientific">Pseudomonas fontis</name>
    <dbReference type="NCBI Taxonomy" id="2942633"/>
    <lineage>
        <taxon>Bacteria</taxon>
        <taxon>Pseudomonadati</taxon>
        <taxon>Pseudomonadota</taxon>
        <taxon>Gammaproteobacteria</taxon>
        <taxon>Pseudomonadales</taxon>
        <taxon>Pseudomonadaceae</taxon>
        <taxon>Pseudomonas</taxon>
    </lineage>
</organism>
<evidence type="ECO:0000256" key="5">
    <source>
        <dbReference type="ARBA" id="ARBA00022692"/>
    </source>
</evidence>
<feature type="compositionally biased region" description="Polar residues" evidence="12">
    <location>
        <begin position="377"/>
        <end position="387"/>
    </location>
</feature>
<dbReference type="Gene3D" id="2.40.170.20">
    <property type="entry name" value="TonB-dependent receptor, beta-barrel domain"/>
    <property type="match status" value="1"/>
</dbReference>